<evidence type="ECO:0000313" key="3">
    <source>
        <dbReference type="EMBL" id="MFC7407521.1"/>
    </source>
</evidence>
<keyword evidence="1" id="KW-0812">Transmembrane</keyword>
<evidence type="ECO:0000259" key="2">
    <source>
        <dbReference type="Pfam" id="PF12697"/>
    </source>
</evidence>
<feature type="transmembrane region" description="Helical" evidence="1">
    <location>
        <begin position="12"/>
        <end position="30"/>
    </location>
</feature>
<organism evidence="3 4">
    <name type="scientific">Hydrogenophaga atypica</name>
    <dbReference type="NCBI Taxonomy" id="249409"/>
    <lineage>
        <taxon>Bacteria</taxon>
        <taxon>Pseudomonadati</taxon>
        <taxon>Pseudomonadota</taxon>
        <taxon>Betaproteobacteria</taxon>
        <taxon>Burkholderiales</taxon>
        <taxon>Comamonadaceae</taxon>
        <taxon>Hydrogenophaga</taxon>
    </lineage>
</organism>
<keyword evidence="1" id="KW-0472">Membrane</keyword>
<dbReference type="Proteomes" id="UP001596501">
    <property type="component" value="Unassembled WGS sequence"/>
</dbReference>
<dbReference type="PANTHER" id="PTHR37946:SF1">
    <property type="entry name" value="SLL1969 PROTEIN"/>
    <property type="match status" value="1"/>
</dbReference>
<comment type="caution">
    <text evidence="3">The sequence shown here is derived from an EMBL/GenBank/DDBJ whole genome shotgun (WGS) entry which is preliminary data.</text>
</comment>
<dbReference type="Gene3D" id="3.40.50.1820">
    <property type="entry name" value="alpha/beta hydrolase"/>
    <property type="match status" value="1"/>
</dbReference>
<feature type="transmembrane region" description="Helical" evidence="1">
    <location>
        <begin position="73"/>
        <end position="94"/>
    </location>
</feature>
<evidence type="ECO:0000313" key="4">
    <source>
        <dbReference type="Proteomes" id="UP001596501"/>
    </source>
</evidence>
<dbReference type="PANTHER" id="PTHR37946">
    <property type="entry name" value="SLL1969 PROTEIN"/>
    <property type="match status" value="1"/>
</dbReference>
<dbReference type="InterPro" id="IPR029058">
    <property type="entry name" value="AB_hydrolase_fold"/>
</dbReference>
<name>A0ABW2QES9_9BURK</name>
<dbReference type="InterPro" id="IPR000073">
    <property type="entry name" value="AB_hydrolase_1"/>
</dbReference>
<dbReference type="RefSeq" id="WP_382219196.1">
    <property type="nucleotide sequence ID" value="NZ_JBHTCA010000001.1"/>
</dbReference>
<evidence type="ECO:0000256" key="1">
    <source>
        <dbReference type="SAM" id="Phobius"/>
    </source>
</evidence>
<feature type="transmembrane region" description="Helical" evidence="1">
    <location>
        <begin position="36"/>
        <end position="61"/>
    </location>
</feature>
<sequence>MTQQHSALARLQRTGMLAAWALALLCLWWWRERPLLALAVVLALMSVHAWVLALEFVLMAWQNRCDPAPRAGWRAVLGAWWVESHIAVWVFAWFQPFAWRRWPDTAFPSAATSGQRAVVLVHGFVCNRGLWTPWLRELRRREVPYATVNLEPVFGSIDDYAVLIEDAVARATAATGQPPLLVGHSMGGLAIRAWLRAAGAGAAQRVHHIVTLGTPHHGTWLARFSHLTNGRQMQPGGPWLRQLLTDEAASAYPQFTCWYSNADNIVFPASTATLPGADNRHIAGVPHVAMAFHPKVMADTLKLL</sequence>
<accession>A0ABW2QES9</accession>
<gene>
    <name evidence="3" type="ORF">ACFQPB_01460</name>
</gene>
<keyword evidence="4" id="KW-1185">Reference proteome</keyword>
<proteinExistence type="predicted"/>
<dbReference type="Pfam" id="PF12697">
    <property type="entry name" value="Abhydrolase_6"/>
    <property type="match status" value="1"/>
</dbReference>
<reference evidence="4" key="1">
    <citation type="journal article" date="2019" name="Int. J. Syst. Evol. Microbiol.">
        <title>The Global Catalogue of Microorganisms (GCM) 10K type strain sequencing project: providing services to taxonomists for standard genome sequencing and annotation.</title>
        <authorList>
            <consortium name="The Broad Institute Genomics Platform"/>
            <consortium name="The Broad Institute Genome Sequencing Center for Infectious Disease"/>
            <person name="Wu L."/>
            <person name="Ma J."/>
        </authorList>
    </citation>
    <scope>NUCLEOTIDE SEQUENCE [LARGE SCALE GENOMIC DNA]</scope>
    <source>
        <strain evidence="4">CGMCC 1.12371</strain>
    </source>
</reference>
<dbReference type="SUPFAM" id="SSF53474">
    <property type="entry name" value="alpha/beta-Hydrolases"/>
    <property type="match status" value="1"/>
</dbReference>
<feature type="domain" description="AB hydrolase-1" evidence="2">
    <location>
        <begin position="118"/>
        <end position="255"/>
    </location>
</feature>
<protein>
    <submittedName>
        <fullName evidence="3">Esterase/lipase family protein</fullName>
    </submittedName>
</protein>
<keyword evidence="1" id="KW-1133">Transmembrane helix</keyword>
<dbReference type="EMBL" id="JBHTCA010000001">
    <property type="protein sequence ID" value="MFC7407521.1"/>
    <property type="molecule type" value="Genomic_DNA"/>
</dbReference>